<keyword evidence="2" id="KW-1185">Reference proteome</keyword>
<gene>
    <name evidence="1" type="ORF">RRG08_042323</name>
</gene>
<organism evidence="1 2">
    <name type="scientific">Elysia crispata</name>
    <name type="common">lettuce slug</name>
    <dbReference type="NCBI Taxonomy" id="231223"/>
    <lineage>
        <taxon>Eukaryota</taxon>
        <taxon>Metazoa</taxon>
        <taxon>Spiralia</taxon>
        <taxon>Lophotrochozoa</taxon>
        <taxon>Mollusca</taxon>
        <taxon>Gastropoda</taxon>
        <taxon>Heterobranchia</taxon>
        <taxon>Euthyneura</taxon>
        <taxon>Panpulmonata</taxon>
        <taxon>Sacoglossa</taxon>
        <taxon>Placobranchoidea</taxon>
        <taxon>Plakobranchidae</taxon>
        <taxon>Elysia</taxon>
    </lineage>
</organism>
<name>A0AAE0ZKE9_9GAST</name>
<dbReference type="AlphaFoldDB" id="A0AAE0ZKE9"/>
<dbReference type="Proteomes" id="UP001283361">
    <property type="component" value="Unassembled WGS sequence"/>
</dbReference>
<protein>
    <submittedName>
        <fullName evidence="1">Uncharacterized protein</fullName>
    </submittedName>
</protein>
<sequence length="93" mass="10283">MNCDKPSQFNLYKVEKVYLVPKGAAGLSCKSPMAGAMCYKSELQEFYGWCHSATGLSPRTAKSCGWYHFTTGVSSKNPVENVTLKQDLTPRVL</sequence>
<evidence type="ECO:0000313" key="1">
    <source>
        <dbReference type="EMBL" id="KAK3771079.1"/>
    </source>
</evidence>
<reference evidence="1" key="1">
    <citation type="journal article" date="2023" name="G3 (Bethesda)">
        <title>A reference genome for the long-term kleptoplast-retaining sea slug Elysia crispata morphotype clarki.</title>
        <authorList>
            <person name="Eastman K.E."/>
            <person name="Pendleton A.L."/>
            <person name="Shaikh M.A."/>
            <person name="Suttiyut T."/>
            <person name="Ogas R."/>
            <person name="Tomko P."/>
            <person name="Gavelis G."/>
            <person name="Widhalm J.R."/>
            <person name="Wisecaver J.H."/>
        </authorList>
    </citation>
    <scope>NUCLEOTIDE SEQUENCE</scope>
    <source>
        <strain evidence="1">ECLA1</strain>
    </source>
</reference>
<dbReference type="EMBL" id="JAWDGP010003776">
    <property type="protein sequence ID" value="KAK3771079.1"/>
    <property type="molecule type" value="Genomic_DNA"/>
</dbReference>
<accession>A0AAE0ZKE9</accession>
<evidence type="ECO:0000313" key="2">
    <source>
        <dbReference type="Proteomes" id="UP001283361"/>
    </source>
</evidence>
<comment type="caution">
    <text evidence="1">The sequence shown here is derived from an EMBL/GenBank/DDBJ whole genome shotgun (WGS) entry which is preliminary data.</text>
</comment>
<proteinExistence type="predicted"/>